<evidence type="ECO:0000313" key="1">
    <source>
        <dbReference type="EMBL" id="MFD3002897.1"/>
    </source>
</evidence>
<accession>A0ABW6C0K3</accession>
<organism evidence="1 2">
    <name type="scientific">Pontibacter toksunensis</name>
    <dbReference type="NCBI Taxonomy" id="1332631"/>
    <lineage>
        <taxon>Bacteria</taxon>
        <taxon>Pseudomonadati</taxon>
        <taxon>Bacteroidota</taxon>
        <taxon>Cytophagia</taxon>
        <taxon>Cytophagales</taxon>
        <taxon>Hymenobacteraceae</taxon>
        <taxon>Pontibacter</taxon>
    </lineage>
</organism>
<protein>
    <submittedName>
        <fullName evidence="1">Uncharacterized protein</fullName>
    </submittedName>
</protein>
<reference evidence="2" key="1">
    <citation type="journal article" date="2019" name="Int. J. Syst. Evol. Microbiol.">
        <title>The Global Catalogue of Microorganisms (GCM) 10K type strain sequencing project: providing services to taxonomists for standard genome sequencing and annotation.</title>
        <authorList>
            <consortium name="The Broad Institute Genomics Platform"/>
            <consortium name="The Broad Institute Genome Sequencing Center for Infectious Disease"/>
            <person name="Wu L."/>
            <person name="Ma J."/>
        </authorList>
    </citation>
    <scope>NUCLEOTIDE SEQUENCE [LARGE SCALE GENOMIC DNA]</scope>
    <source>
        <strain evidence="2">KCTC 23984</strain>
    </source>
</reference>
<dbReference type="EMBL" id="JBHUOX010000021">
    <property type="protein sequence ID" value="MFD3002897.1"/>
    <property type="molecule type" value="Genomic_DNA"/>
</dbReference>
<name>A0ABW6C0K3_9BACT</name>
<keyword evidence="2" id="KW-1185">Reference proteome</keyword>
<sequence>MGKIFTMVSASPKVNTGIEEGMLSFSTTDGSMVAYRSGANALSAGAGIFVGGYFVGGADDSALSDESMPFIKY</sequence>
<comment type="caution">
    <text evidence="1">The sequence shown here is derived from an EMBL/GenBank/DDBJ whole genome shotgun (WGS) entry which is preliminary data.</text>
</comment>
<proteinExistence type="predicted"/>
<dbReference type="Proteomes" id="UP001597641">
    <property type="component" value="Unassembled WGS sequence"/>
</dbReference>
<gene>
    <name evidence="1" type="ORF">ACFS7Z_21195</name>
</gene>
<evidence type="ECO:0000313" key="2">
    <source>
        <dbReference type="Proteomes" id="UP001597641"/>
    </source>
</evidence>